<dbReference type="EMBL" id="CP127247">
    <property type="protein sequence ID" value="WIY24801.1"/>
    <property type="molecule type" value="Genomic_DNA"/>
</dbReference>
<gene>
    <name evidence="1" type="ORF">QPJ95_20220</name>
</gene>
<dbReference type="RefSeq" id="WP_270921006.1">
    <property type="nucleotide sequence ID" value="NZ_CP127247.1"/>
</dbReference>
<reference evidence="1 2" key="1">
    <citation type="submission" date="2023-06" db="EMBL/GenBank/DDBJ databases">
        <title>Parasedimentitalea psychrophila sp. nov., a psychrophilic bacterium isolated from deep-sea sediment.</title>
        <authorList>
            <person name="Li A."/>
        </authorList>
    </citation>
    <scope>NUCLEOTIDE SEQUENCE [LARGE SCALE GENOMIC DNA]</scope>
    <source>
        <strain evidence="1 2">QS115</strain>
    </source>
</reference>
<evidence type="ECO:0000313" key="1">
    <source>
        <dbReference type="EMBL" id="WIY24801.1"/>
    </source>
</evidence>
<name>A0A9Y2KZC4_9RHOB</name>
<accession>A0A9Y2KZC4</accession>
<evidence type="ECO:0000313" key="2">
    <source>
        <dbReference type="Proteomes" id="UP001238334"/>
    </source>
</evidence>
<organism evidence="1 2">
    <name type="scientific">Parasedimentitalea psychrophila</name>
    <dbReference type="NCBI Taxonomy" id="2997337"/>
    <lineage>
        <taxon>Bacteria</taxon>
        <taxon>Pseudomonadati</taxon>
        <taxon>Pseudomonadota</taxon>
        <taxon>Alphaproteobacteria</taxon>
        <taxon>Rhodobacterales</taxon>
        <taxon>Paracoccaceae</taxon>
        <taxon>Parasedimentitalea</taxon>
    </lineage>
</organism>
<protein>
    <submittedName>
        <fullName evidence="1">Uncharacterized protein</fullName>
    </submittedName>
</protein>
<sequence>MLKILKSILGVRSSKTLVPREPSKPSQERLNHYQAEIELLKSGPQDNPADPNDMVPVPNRALYRDGEYFGQPLNSFTVSPEDIIPFLEVHRDQSLWFSVISQLNYDFSITYEIVKWILLQSDCDGLNAVKAFGYLSGPHFCGKHVGDRYAKNSQALPLLKLITDHEQAGKHYVVELAYDARSMNNVTSEGLLGEARRSRDELNAEERPVVDIPEATLLAGGKGTKPVEEYCVDESGLLAMAKRQAAILW</sequence>
<dbReference type="Proteomes" id="UP001238334">
    <property type="component" value="Chromosome"/>
</dbReference>
<dbReference type="KEGG" id="ppso:QPJ95_20220"/>
<dbReference type="AlphaFoldDB" id="A0A9Y2KZC4"/>
<proteinExistence type="predicted"/>
<keyword evidence="2" id="KW-1185">Reference proteome</keyword>